<name>A0A8H7SV03_9FUNG</name>
<sequence>MSNQHTEIQLETTPRVYYEHYMTATPSYDLYPSLSRRLGNGYIHRPTRPVQKQQTNFISMNIVARRTHNTTDDPLWQPQPQPLQPLQETPSWDLYPSVLRNVENFGTDQMRQRLHAMEATITSR</sequence>
<gene>
    <name evidence="1" type="ORF">INT48_000315</name>
</gene>
<proteinExistence type="predicted"/>
<comment type="caution">
    <text evidence="1">The sequence shown here is derived from an EMBL/GenBank/DDBJ whole genome shotgun (WGS) entry which is preliminary data.</text>
</comment>
<reference evidence="1" key="1">
    <citation type="submission" date="2021-01" db="EMBL/GenBank/DDBJ databases">
        <title>Metabolic potential, ecology and presence of endohyphal bacteria is reflected in genomic diversity of Mucoromycotina.</title>
        <authorList>
            <person name="Muszewska A."/>
            <person name="Okrasinska A."/>
            <person name="Steczkiewicz K."/>
            <person name="Drgas O."/>
            <person name="Orlowska M."/>
            <person name="Perlinska-Lenart U."/>
            <person name="Aleksandrzak-Piekarczyk T."/>
            <person name="Szatraj K."/>
            <person name="Zielenkiewicz U."/>
            <person name="Pilsyk S."/>
            <person name="Malc E."/>
            <person name="Mieczkowski P."/>
            <person name="Kruszewska J.S."/>
            <person name="Biernat P."/>
            <person name="Pawlowska J."/>
        </authorList>
    </citation>
    <scope>NUCLEOTIDE SEQUENCE</scope>
    <source>
        <strain evidence="1">WA0000018081</strain>
    </source>
</reference>
<dbReference type="EMBL" id="JAEPRE010000043">
    <property type="protein sequence ID" value="KAG2234888.1"/>
    <property type="molecule type" value="Genomic_DNA"/>
</dbReference>
<protein>
    <submittedName>
        <fullName evidence="1">Uncharacterized protein</fullName>
    </submittedName>
</protein>
<organism evidence="1 2">
    <name type="scientific">Thamnidium elegans</name>
    <dbReference type="NCBI Taxonomy" id="101142"/>
    <lineage>
        <taxon>Eukaryota</taxon>
        <taxon>Fungi</taxon>
        <taxon>Fungi incertae sedis</taxon>
        <taxon>Mucoromycota</taxon>
        <taxon>Mucoromycotina</taxon>
        <taxon>Mucoromycetes</taxon>
        <taxon>Mucorales</taxon>
        <taxon>Mucorineae</taxon>
        <taxon>Mucoraceae</taxon>
        <taxon>Thamnidium</taxon>
    </lineage>
</organism>
<dbReference type="Proteomes" id="UP000613177">
    <property type="component" value="Unassembled WGS sequence"/>
</dbReference>
<keyword evidence="2" id="KW-1185">Reference proteome</keyword>
<dbReference type="AlphaFoldDB" id="A0A8H7SV03"/>
<accession>A0A8H7SV03</accession>
<evidence type="ECO:0000313" key="1">
    <source>
        <dbReference type="EMBL" id="KAG2234888.1"/>
    </source>
</evidence>
<evidence type="ECO:0000313" key="2">
    <source>
        <dbReference type="Proteomes" id="UP000613177"/>
    </source>
</evidence>